<evidence type="ECO:0000313" key="2">
    <source>
        <dbReference type="EMBL" id="KAK3606923.1"/>
    </source>
</evidence>
<accession>A0AAE0TBW0</accession>
<keyword evidence="3" id="KW-1185">Reference proteome</keyword>
<evidence type="ECO:0000313" key="3">
    <source>
        <dbReference type="Proteomes" id="UP001195483"/>
    </source>
</evidence>
<dbReference type="EMBL" id="JAEAOA010001141">
    <property type="protein sequence ID" value="KAK3606923.1"/>
    <property type="molecule type" value="Genomic_DNA"/>
</dbReference>
<keyword evidence="1" id="KW-0472">Membrane</keyword>
<keyword evidence="1" id="KW-1133">Transmembrane helix</keyword>
<reference evidence="2" key="3">
    <citation type="submission" date="2023-05" db="EMBL/GenBank/DDBJ databases">
        <authorList>
            <person name="Smith C.H."/>
        </authorList>
    </citation>
    <scope>NUCLEOTIDE SEQUENCE</scope>
    <source>
        <strain evidence="2">CHS0354</strain>
        <tissue evidence="2">Mantle</tissue>
    </source>
</reference>
<evidence type="ECO:0000256" key="1">
    <source>
        <dbReference type="SAM" id="Phobius"/>
    </source>
</evidence>
<name>A0AAE0TBW0_9BIVA</name>
<feature type="transmembrane region" description="Helical" evidence="1">
    <location>
        <begin position="80"/>
        <end position="100"/>
    </location>
</feature>
<sequence length="169" mass="17982">MTMLGAVTAAAFGPAVRSFISNTGASEDAGTNLLLVKTDWLLAVSATLFCWRRPKAYLKLKAICCSLPSTAEKSQPYLNALHFFFGLGALVSPALIGIGLDYYGSAVLPYGLIALVFVPLLIAVLSIRRFPDGAPPKEESAVPVKKVKPVAFAGIGLYMMALCPLNSRF</sequence>
<feature type="transmembrane region" description="Helical" evidence="1">
    <location>
        <begin position="106"/>
        <end position="127"/>
    </location>
</feature>
<keyword evidence="1" id="KW-0812">Transmembrane</keyword>
<protein>
    <submittedName>
        <fullName evidence="2">Uncharacterized protein</fullName>
    </submittedName>
</protein>
<dbReference type="Proteomes" id="UP001195483">
    <property type="component" value="Unassembled WGS sequence"/>
</dbReference>
<reference evidence="2" key="1">
    <citation type="journal article" date="2021" name="Genome Biol. Evol.">
        <title>A High-Quality Reference Genome for a Parasitic Bivalve with Doubly Uniparental Inheritance (Bivalvia: Unionida).</title>
        <authorList>
            <person name="Smith C.H."/>
        </authorList>
    </citation>
    <scope>NUCLEOTIDE SEQUENCE</scope>
    <source>
        <strain evidence="2">CHS0354</strain>
    </source>
</reference>
<proteinExistence type="predicted"/>
<comment type="caution">
    <text evidence="2">The sequence shown here is derived from an EMBL/GenBank/DDBJ whole genome shotgun (WGS) entry which is preliminary data.</text>
</comment>
<dbReference type="AlphaFoldDB" id="A0AAE0TBW0"/>
<gene>
    <name evidence="2" type="ORF">CHS0354_018519</name>
</gene>
<organism evidence="2 3">
    <name type="scientific">Potamilus streckersoni</name>
    <dbReference type="NCBI Taxonomy" id="2493646"/>
    <lineage>
        <taxon>Eukaryota</taxon>
        <taxon>Metazoa</taxon>
        <taxon>Spiralia</taxon>
        <taxon>Lophotrochozoa</taxon>
        <taxon>Mollusca</taxon>
        <taxon>Bivalvia</taxon>
        <taxon>Autobranchia</taxon>
        <taxon>Heteroconchia</taxon>
        <taxon>Palaeoheterodonta</taxon>
        <taxon>Unionida</taxon>
        <taxon>Unionoidea</taxon>
        <taxon>Unionidae</taxon>
        <taxon>Ambleminae</taxon>
        <taxon>Lampsilini</taxon>
        <taxon>Potamilus</taxon>
    </lineage>
</organism>
<reference evidence="2" key="2">
    <citation type="journal article" date="2021" name="Genome Biol. Evol.">
        <title>Developing a high-quality reference genome for a parasitic bivalve with doubly uniparental inheritance (Bivalvia: Unionida).</title>
        <authorList>
            <person name="Smith C.H."/>
        </authorList>
    </citation>
    <scope>NUCLEOTIDE SEQUENCE</scope>
    <source>
        <strain evidence="2">CHS0354</strain>
        <tissue evidence="2">Mantle</tissue>
    </source>
</reference>